<organism evidence="1 2">
    <name type="scientific">Photobacterium carnosum</name>
    <dbReference type="NCBI Taxonomy" id="2023717"/>
    <lineage>
        <taxon>Bacteria</taxon>
        <taxon>Pseudomonadati</taxon>
        <taxon>Pseudomonadota</taxon>
        <taxon>Gammaproteobacteria</taxon>
        <taxon>Vibrionales</taxon>
        <taxon>Vibrionaceae</taxon>
        <taxon>Photobacterium</taxon>
    </lineage>
</organism>
<keyword evidence="2" id="KW-1185">Reference proteome</keyword>
<evidence type="ECO:0008006" key="3">
    <source>
        <dbReference type="Google" id="ProtNLM"/>
    </source>
</evidence>
<comment type="caution">
    <text evidence="1">The sequence shown here is derived from an EMBL/GenBank/DDBJ whole genome shotgun (WGS) entry which is preliminary data.</text>
</comment>
<dbReference type="Pfam" id="PF10973">
    <property type="entry name" value="DUF2799"/>
    <property type="match status" value="1"/>
</dbReference>
<gene>
    <name evidence="1" type="ORF">CIK00_13525</name>
</gene>
<evidence type="ECO:0000313" key="1">
    <source>
        <dbReference type="EMBL" id="PLC57314.1"/>
    </source>
</evidence>
<dbReference type="Proteomes" id="UP000234420">
    <property type="component" value="Unassembled WGS sequence"/>
</dbReference>
<protein>
    <recommendedName>
        <fullName evidence="3">DNA repair protein</fullName>
    </recommendedName>
</protein>
<dbReference type="AlphaFoldDB" id="A0A2N4UQL1"/>
<dbReference type="InterPro" id="IPR021242">
    <property type="entry name" value="DUF2799"/>
</dbReference>
<evidence type="ECO:0000313" key="2">
    <source>
        <dbReference type="Proteomes" id="UP000234420"/>
    </source>
</evidence>
<dbReference type="PROSITE" id="PS51257">
    <property type="entry name" value="PROKAR_LIPOPROTEIN"/>
    <property type="match status" value="1"/>
</dbReference>
<dbReference type="EMBL" id="NPIB01000017">
    <property type="protein sequence ID" value="PLC57314.1"/>
    <property type="molecule type" value="Genomic_DNA"/>
</dbReference>
<proteinExistence type="predicted"/>
<reference evidence="1 2" key="1">
    <citation type="journal article" date="2018" name="Syst. Appl. Microbiol.">
        <title>Photobacterium carnosum sp. nov., isolated from spoiled modified atmosphere packaged poultry meat.</title>
        <authorList>
            <person name="Hilgarth M."/>
            <person name="Fuertes S."/>
            <person name="Ehrmann M."/>
            <person name="Vogel R.F."/>
        </authorList>
    </citation>
    <scope>NUCLEOTIDE SEQUENCE [LARGE SCALE GENOMIC DNA]</scope>
    <source>
        <strain evidence="1 2">TMW 2.2021</strain>
    </source>
</reference>
<name>A0A2N4UQL1_9GAMM</name>
<sequence>MTIKSLTITLILCSTVSACSVMNEQECQAANWSALGYVDGSQGASANQFNERSSACSEYKVHANFNQYQASYQQGLITYCTESHGFFVGSNGNSYLGVCPQSTSALFLRGYHKGQQLFTLKNKVTQAEQALQNEQYDSEYQQQRLTKLKNSIIYDKLTARERQQKLEKIEEINQQPNLIKKKKAQLNRLKKELAKLELVQRD</sequence>
<accession>A0A2N4UQL1</accession>